<dbReference type="EMBL" id="KN846951">
    <property type="protein sequence ID" value="KIV85022.1"/>
    <property type="molecule type" value="Genomic_DNA"/>
</dbReference>
<accession>A0A0D1YQM3</accession>
<gene>
    <name evidence="2" type="ORF">PV11_00760</name>
</gene>
<sequence length="258" mass="28031">MLDEDVSPEPEEDNSHTSFPLPLPHLSTTPLNHPDCCLSLSTTLIHRIVDILRPDAHSPPSTTLSVLSIGSGTGLLEAILATHAPTGALEVHGVEVFSSSSANKYIPTHLRHIVPSTSAMYEDATDFPVWIFIYPRDPRLVRQYLDLAVKNEQARQVTFLFLGPKADFLPPASGEGDDGDGEAQQDTFADVLGSFSDHIERCHDFVEQDESTSLKHSSDNGSTFDKPFRASVFSSTDAGLPSYEVLCVLGTSDPKKTA</sequence>
<protein>
    <submittedName>
        <fullName evidence="2">Uncharacterized protein</fullName>
    </submittedName>
</protein>
<dbReference type="AlphaFoldDB" id="A0A0D1YQM3"/>
<feature type="region of interest" description="Disordered" evidence="1">
    <location>
        <begin position="1"/>
        <end position="22"/>
    </location>
</feature>
<dbReference type="HOGENOM" id="CLU_1008434_0_0_1"/>
<feature type="compositionally biased region" description="Acidic residues" evidence="1">
    <location>
        <begin position="1"/>
        <end position="12"/>
    </location>
</feature>
<evidence type="ECO:0000313" key="2">
    <source>
        <dbReference type="EMBL" id="KIV85022.1"/>
    </source>
</evidence>
<evidence type="ECO:0000313" key="3">
    <source>
        <dbReference type="Proteomes" id="UP000053599"/>
    </source>
</evidence>
<reference evidence="2 3" key="1">
    <citation type="submission" date="2015-01" db="EMBL/GenBank/DDBJ databases">
        <title>The Genome Sequence of Exophiala sideris CBS121828.</title>
        <authorList>
            <consortium name="The Broad Institute Genomics Platform"/>
            <person name="Cuomo C."/>
            <person name="de Hoog S."/>
            <person name="Gorbushina A."/>
            <person name="Stielow B."/>
            <person name="Teixiera M."/>
            <person name="Abouelleil A."/>
            <person name="Chapman S.B."/>
            <person name="Priest M."/>
            <person name="Young S.K."/>
            <person name="Wortman J."/>
            <person name="Nusbaum C."/>
            <person name="Birren B."/>
        </authorList>
    </citation>
    <scope>NUCLEOTIDE SEQUENCE [LARGE SCALE GENOMIC DNA]</scope>
    <source>
        <strain evidence="2 3">CBS 121828</strain>
    </source>
</reference>
<evidence type="ECO:0000256" key="1">
    <source>
        <dbReference type="SAM" id="MobiDB-lite"/>
    </source>
</evidence>
<dbReference type="OrthoDB" id="2151982at2759"/>
<proteinExistence type="predicted"/>
<dbReference type="Proteomes" id="UP000053599">
    <property type="component" value="Unassembled WGS sequence"/>
</dbReference>
<organism evidence="2 3">
    <name type="scientific">Exophiala sideris</name>
    <dbReference type="NCBI Taxonomy" id="1016849"/>
    <lineage>
        <taxon>Eukaryota</taxon>
        <taxon>Fungi</taxon>
        <taxon>Dikarya</taxon>
        <taxon>Ascomycota</taxon>
        <taxon>Pezizomycotina</taxon>
        <taxon>Eurotiomycetes</taxon>
        <taxon>Chaetothyriomycetidae</taxon>
        <taxon>Chaetothyriales</taxon>
        <taxon>Herpotrichiellaceae</taxon>
        <taxon>Exophiala</taxon>
    </lineage>
</organism>
<name>A0A0D1YQM3_9EURO</name>